<accession>A0A1F8FHV2</accession>
<gene>
    <name evidence="1" type="ORF">A3C71_00195</name>
</gene>
<sequence length="130" mass="15749">MDTKRLELWREIFSQLRRWAWAHLSPDDIGKRLLAVWNCFDKTRNQFCALGIFNLTSGRFLLVRAWYDKPYDELNNKMLGRLSHIPYFRISKARNNQGDALLEFSKLLSKQEREWLNLHLYLIRRSAYRD</sequence>
<evidence type="ECO:0000313" key="2">
    <source>
        <dbReference type="Proteomes" id="UP000178197"/>
    </source>
</evidence>
<name>A0A1F8FHV2_9BACT</name>
<reference evidence="1 2" key="1">
    <citation type="journal article" date="2016" name="Nat. Commun.">
        <title>Thousands of microbial genomes shed light on interconnected biogeochemical processes in an aquifer system.</title>
        <authorList>
            <person name="Anantharaman K."/>
            <person name="Brown C.T."/>
            <person name="Hug L.A."/>
            <person name="Sharon I."/>
            <person name="Castelle C.J."/>
            <person name="Probst A.J."/>
            <person name="Thomas B.C."/>
            <person name="Singh A."/>
            <person name="Wilkins M.J."/>
            <person name="Karaoz U."/>
            <person name="Brodie E.L."/>
            <person name="Williams K.H."/>
            <person name="Hubbard S.S."/>
            <person name="Banfield J.F."/>
        </authorList>
    </citation>
    <scope>NUCLEOTIDE SEQUENCE [LARGE SCALE GENOMIC DNA]</scope>
</reference>
<dbReference type="AlphaFoldDB" id="A0A1F8FHV2"/>
<comment type="caution">
    <text evidence="1">The sequence shown here is derived from an EMBL/GenBank/DDBJ whole genome shotgun (WGS) entry which is preliminary data.</text>
</comment>
<dbReference type="Proteomes" id="UP000178197">
    <property type="component" value="Unassembled WGS sequence"/>
</dbReference>
<protein>
    <submittedName>
        <fullName evidence="1">Uncharacterized protein</fullName>
    </submittedName>
</protein>
<dbReference type="EMBL" id="MGJT01000026">
    <property type="protein sequence ID" value="OGN11906.1"/>
    <property type="molecule type" value="Genomic_DNA"/>
</dbReference>
<organism evidence="1 2">
    <name type="scientific">Candidatus Yanofskybacteria bacterium RIFCSPHIGHO2_02_FULL_43_15c</name>
    <dbReference type="NCBI Taxonomy" id="1802679"/>
    <lineage>
        <taxon>Bacteria</taxon>
        <taxon>Candidatus Yanofskyibacteriota</taxon>
    </lineage>
</organism>
<proteinExistence type="predicted"/>
<evidence type="ECO:0000313" key="1">
    <source>
        <dbReference type="EMBL" id="OGN11906.1"/>
    </source>
</evidence>